<dbReference type="Pfam" id="PF00881">
    <property type="entry name" value="Nitroreductase"/>
    <property type="match status" value="1"/>
</dbReference>
<comment type="cofactor">
    <cofactor evidence="1">
        <name>FMN</name>
        <dbReference type="ChEBI" id="CHEBI:58210"/>
    </cofactor>
</comment>
<evidence type="ECO:0000313" key="8">
    <source>
        <dbReference type="Proteomes" id="UP001522905"/>
    </source>
</evidence>
<evidence type="ECO:0000256" key="1">
    <source>
        <dbReference type="ARBA" id="ARBA00001917"/>
    </source>
</evidence>
<dbReference type="InterPro" id="IPR000415">
    <property type="entry name" value="Nitroreductase-like"/>
</dbReference>
<keyword evidence="5" id="KW-0560">Oxidoreductase</keyword>
<sequence length="217" mass="24862">MDAEKAIINRKSIRAFKKQIPSDEDLLDIVKIAQKSPSWINSQPVRIFIAKGDKLDAMRKEHKSINENPDVHTRSDLKFTPIREWDIESQNNMHNKRKADLSMFGNKFDEMKQVQSDNLFDAPAVAYITLPNNYTEWSLYDAGAMSEALMIAAQDKGIDSMPAFEFVKYPDRLRDNLGVRNRSFVLGIGLGYRDENNPINQIEGKRMSVNEVAKIIK</sequence>
<accession>A0ABT0I2D4</accession>
<dbReference type="Proteomes" id="UP001522905">
    <property type="component" value="Unassembled WGS sequence"/>
</dbReference>
<evidence type="ECO:0000256" key="3">
    <source>
        <dbReference type="ARBA" id="ARBA00022630"/>
    </source>
</evidence>
<evidence type="ECO:0000256" key="2">
    <source>
        <dbReference type="ARBA" id="ARBA00007118"/>
    </source>
</evidence>
<organism evidence="7 8">
    <name type="scientific">Apilactobacillus xinyiensis</name>
    <dbReference type="NCBI Taxonomy" id="2841032"/>
    <lineage>
        <taxon>Bacteria</taxon>
        <taxon>Bacillati</taxon>
        <taxon>Bacillota</taxon>
        <taxon>Bacilli</taxon>
        <taxon>Lactobacillales</taxon>
        <taxon>Lactobacillaceae</taxon>
        <taxon>Apilactobacillus</taxon>
    </lineage>
</organism>
<feature type="domain" description="Nitroreductase" evidence="6">
    <location>
        <begin position="8"/>
        <end position="192"/>
    </location>
</feature>
<dbReference type="Gene3D" id="3.40.109.10">
    <property type="entry name" value="NADH Oxidase"/>
    <property type="match status" value="1"/>
</dbReference>
<reference evidence="7 8" key="1">
    <citation type="submission" date="2021-11" db="EMBL/GenBank/DDBJ databases">
        <title>Comparative genomics of bee honey and flower isolates.</title>
        <authorList>
            <person name="Bechtner J.D."/>
            <person name="Gallus M.K."/>
            <person name="Ehrmann M."/>
        </authorList>
    </citation>
    <scope>NUCLEOTIDE SEQUENCE [LARGE SCALE GENOMIC DNA]</scope>
    <source>
        <strain evidence="7 8">M161</strain>
    </source>
</reference>
<dbReference type="RefSeq" id="WP_248601771.1">
    <property type="nucleotide sequence ID" value="NZ_JAJIAO010000004.1"/>
</dbReference>
<comment type="caution">
    <text evidence="7">The sequence shown here is derived from an EMBL/GenBank/DDBJ whole genome shotgun (WGS) entry which is preliminary data.</text>
</comment>
<comment type="similarity">
    <text evidence="2">Belongs to the nitroreductase family.</text>
</comment>
<dbReference type="PANTHER" id="PTHR43673">
    <property type="entry name" value="NAD(P)H NITROREDUCTASE YDGI-RELATED"/>
    <property type="match status" value="1"/>
</dbReference>
<dbReference type="CDD" id="cd02136">
    <property type="entry name" value="PnbA_NfnB-like"/>
    <property type="match status" value="1"/>
</dbReference>
<dbReference type="InterPro" id="IPR029479">
    <property type="entry name" value="Nitroreductase"/>
</dbReference>
<dbReference type="SUPFAM" id="SSF55469">
    <property type="entry name" value="FMN-dependent nitroreductase-like"/>
    <property type="match status" value="1"/>
</dbReference>
<name>A0ABT0I2D4_9LACO</name>
<proteinExistence type="inferred from homology"/>
<evidence type="ECO:0000256" key="5">
    <source>
        <dbReference type="ARBA" id="ARBA00023002"/>
    </source>
</evidence>
<gene>
    <name evidence="7" type="ORF">LNP07_05100</name>
</gene>
<evidence type="ECO:0000259" key="6">
    <source>
        <dbReference type="Pfam" id="PF00881"/>
    </source>
</evidence>
<evidence type="ECO:0000313" key="7">
    <source>
        <dbReference type="EMBL" id="MCK8624890.1"/>
    </source>
</evidence>
<evidence type="ECO:0000256" key="4">
    <source>
        <dbReference type="ARBA" id="ARBA00022643"/>
    </source>
</evidence>
<dbReference type="PANTHER" id="PTHR43673:SF2">
    <property type="entry name" value="NITROREDUCTASE"/>
    <property type="match status" value="1"/>
</dbReference>
<keyword evidence="8" id="KW-1185">Reference proteome</keyword>
<protein>
    <submittedName>
        <fullName evidence="7">Nitroreductase</fullName>
    </submittedName>
</protein>
<keyword evidence="4" id="KW-0288">FMN</keyword>
<keyword evidence="3" id="KW-0285">Flavoprotein</keyword>
<dbReference type="EMBL" id="JAJIAO010000004">
    <property type="protein sequence ID" value="MCK8624890.1"/>
    <property type="molecule type" value="Genomic_DNA"/>
</dbReference>